<dbReference type="KEGG" id="pnp:IJ22_41880"/>
<proteinExistence type="predicted"/>
<dbReference type="Gene3D" id="1.20.58.300">
    <property type="entry name" value="FlgN-like"/>
    <property type="match status" value="1"/>
</dbReference>
<gene>
    <name evidence="2" type="ORF">IJ22_41880</name>
</gene>
<accession>A0A0U2W7H2</accession>
<dbReference type="GO" id="GO:0044780">
    <property type="term" value="P:bacterial-type flagellum assembly"/>
    <property type="evidence" value="ECO:0007669"/>
    <property type="project" value="InterPro"/>
</dbReference>
<keyword evidence="1" id="KW-1005">Bacterial flagellum biogenesis</keyword>
<sequence length="167" mass="19442">MSLEALLQTMAELNDVHNTLLDLAERKKHVIIHNEVEQLMQIVNKENKLLKRIGELDQQRLEATGAFLMEKGYKPNPRVTVSDLTKIIFNMDEKKQLMDEQKQLLATIRKLRELNQFNQQLTEHSLKYINYSLDLLAGSSDDEVIYHNPHQQLSSSMKPNRLFDTKA</sequence>
<dbReference type="InterPro" id="IPR007809">
    <property type="entry name" value="FlgN-like"/>
</dbReference>
<dbReference type="SUPFAM" id="SSF140566">
    <property type="entry name" value="FlgN-like"/>
    <property type="match status" value="1"/>
</dbReference>
<dbReference type="Pfam" id="PF05130">
    <property type="entry name" value="FlgN"/>
    <property type="match status" value="1"/>
</dbReference>
<name>A0A0U2W7H2_9BACL</name>
<dbReference type="InterPro" id="IPR036679">
    <property type="entry name" value="FlgN-like_sf"/>
</dbReference>
<dbReference type="STRING" id="162209.IJ22_41880"/>
<protein>
    <submittedName>
        <fullName evidence="2">FlgN protein</fullName>
    </submittedName>
</protein>
<dbReference type="PATRIC" id="fig|162209.4.peg.4434"/>
<organism evidence="2 3">
    <name type="scientific">Paenibacillus naphthalenovorans</name>
    <dbReference type="NCBI Taxonomy" id="162209"/>
    <lineage>
        <taxon>Bacteria</taxon>
        <taxon>Bacillati</taxon>
        <taxon>Bacillota</taxon>
        <taxon>Bacilli</taxon>
        <taxon>Bacillales</taxon>
        <taxon>Paenibacillaceae</taxon>
        <taxon>Paenibacillus</taxon>
    </lineage>
</organism>
<dbReference type="EMBL" id="CP013652">
    <property type="protein sequence ID" value="ALS24484.1"/>
    <property type="molecule type" value="Genomic_DNA"/>
</dbReference>
<evidence type="ECO:0000256" key="1">
    <source>
        <dbReference type="ARBA" id="ARBA00022795"/>
    </source>
</evidence>
<dbReference type="OrthoDB" id="2660802at2"/>
<reference evidence="2 3" key="2">
    <citation type="journal article" date="2016" name="Genome Announc.">
        <title>Complete Genome Sequences of Two Interactive Moderate Thermophiles, Paenibacillus napthalenovorans 32O-Y and Paenibacillus sp. 32O-W.</title>
        <authorList>
            <person name="Butler R.R.III."/>
            <person name="Wang J."/>
            <person name="Stark B.C."/>
            <person name="Pombert J.F."/>
        </authorList>
    </citation>
    <scope>NUCLEOTIDE SEQUENCE [LARGE SCALE GENOMIC DNA]</scope>
    <source>
        <strain evidence="2 3">32O-Y</strain>
    </source>
</reference>
<keyword evidence="3" id="KW-1185">Reference proteome</keyword>
<dbReference type="AlphaFoldDB" id="A0A0U2W7H2"/>
<evidence type="ECO:0000313" key="3">
    <source>
        <dbReference type="Proteomes" id="UP000061660"/>
    </source>
</evidence>
<dbReference type="RefSeq" id="WP_062410142.1">
    <property type="nucleotide sequence ID" value="NZ_BJCS01000011.1"/>
</dbReference>
<reference evidence="3" key="1">
    <citation type="submission" date="2015-12" db="EMBL/GenBank/DDBJ databases">
        <title>Complete genome sequences of two moderately thermophilic Paenibacillus species.</title>
        <authorList>
            <person name="Butler R.III."/>
            <person name="Wang J."/>
            <person name="Stark B.C."/>
            <person name="Pombert J.-F."/>
        </authorList>
    </citation>
    <scope>NUCLEOTIDE SEQUENCE [LARGE SCALE GENOMIC DNA]</scope>
    <source>
        <strain evidence="3">32O-Y</strain>
    </source>
</reference>
<dbReference type="Proteomes" id="UP000061660">
    <property type="component" value="Chromosome"/>
</dbReference>
<evidence type="ECO:0000313" key="2">
    <source>
        <dbReference type="EMBL" id="ALS24484.1"/>
    </source>
</evidence>